<dbReference type="Proteomes" id="UP000789366">
    <property type="component" value="Unassembled WGS sequence"/>
</dbReference>
<evidence type="ECO:0000313" key="1">
    <source>
        <dbReference type="EMBL" id="CAG8471853.1"/>
    </source>
</evidence>
<organism evidence="1 2">
    <name type="scientific">Cetraspora pellucida</name>
    <dbReference type="NCBI Taxonomy" id="1433469"/>
    <lineage>
        <taxon>Eukaryota</taxon>
        <taxon>Fungi</taxon>
        <taxon>Fungi incertae sedis</taxon>
        <taxon>Mucoromycota</taxon>
        <taxon>Glomeromycotina</taxon>
        <taxon>Glomeromycetes</taxon>
        <taxon>Diversisporales</taxon>
        <taxon>Gigasporaceae</taxon>
        <taxon>Cetraspora</taxon>
    </lineage>
</organism>
<keyword evidence="2" id="KW-1185">Reference proteome</keyword>
<comment type="caution">
    <text evidence="1">The sequence shown here is derived from an EMBL/GenBank/DDBJ whole genome shotgun (WGS) entry which is preliminary data.</text>
</comment>
<gene>
    <name evidence="1" type="ORF">SPELUC_LOCUS1732</name>
</gene>
<sequence>MITEKKEISELVSNCKGCGTIHLNNPPVYIKRIQKLGQEERDKSKTKLLKELKSSEEGKSNTYYEVRQMKELGEKIVPHALKLEKLKSMKENNGIKDSEMPSLYQAKEQELGEIIAQEINNYIEQRNKDQNLIVIDKEPKSTISSQLLASGGTTLIAVGGLFVNAFVPGLGSALSTLLIGLIPK</sequence>
<dbReference type="EMBL" id="CAJVPW010000988">
    <property type="protein sequence ID" value="CAG8471853.1"/>
    <property type="molecule type" value="Genomic_DNA"/>
</dbReference>
<proteinExistence type="predicted"/>
<name>A0ACA9KH87_9GLOM</name>
<reference evidence="1" key="1">
    <citation type="submission" date="2021-06" db="EMBL/GenBank/DDBJ databases">
        <authorList>
            <person name="Kallberg Y."/>
            <person name="Tangrot J."/>
            <person name="Rosling A."/>
        </authorList>
    </citation>
    <scope>NUCLEOTIDE SEQUENCE</scope>
    <source>
        <strain evidence="1">28 12/20/2015</strain>
    </source>
</reference>
<accession>A0ACA9KH87</accession>
<evidence type="ECO:0000313" key="2">
    <source>
        <dbReference type="Proteomes" id="UP000789366"/>
    </source>
</evidence>
<protein>
    <submittedName>
        <fullName evidence="1">14314_t:CDS:1</fullName>
    </submittedName>
</protein>